<gene>
    <name evidence="1" type="ORF">CEXT_463001</name>
</gene>
<dbReference type="EMBL" id="BPLR01008046">
    <property type="protein sequence ID" value="GIY21661.1"/>
    <property type="molecule type" value="Genomic_DNA"/>
</dbReference>
<protein>
    <submittedName>
        <fullName evidence="1">Uncharacterized protein</fullName>
    </submittedName>
</protein>
<organism evidence="1 2">
    <name type="scientific">Caerostris extrusa</name>
    <name type="common">Bark spider</name>
    <name type="synonym">Caerostris bankana</name>
    <dbReference type="NCBI Taxonomy" id="172846"/>
    <lineage>
        <taxon>Eukaryota</taxon>
        <taxon>Metazoa</taxon>
        <taxon>Ecdysozoa</taxon>
        <taxon>Arthropoda</taxon>
        <taxon>Chelicerata</taxon>
        <taxon>Arachnida</taxon>
        <taxon>Araneae</taxon>
        <taxon>Araneomorphae</taxon>
        <taxon>Entelegynae</taxon>
        <taxon>Araneoidea</taxon>
        <taxon>Araneidae</taxon>
        <taxon>Caerostris</taxon>
    </lineage>
</organism>
<dbReference type="AlphaFoldDB" id="A0AAV4RLB3"/>
<reference evidence="1 2" key="1">
    <citation type="submission" date="2021-06" db="EMBL/GenBank/DDBJ databases">
        <title>Caerostris extrusa draft genome.</title>
        <authorList>
            <person name="Kono N."/>
            <person name="Arakawa K."/>
        </authorList>
    </citation>
    <scope>NUCLEOTIDE SEQUENCE [LARGE SCALE GENOMIC DNA]</scope>
</reference>
<keyword evidence="2" id="KW-1185">Reference proteome</keyword>
<evidence type="ECO:0000313" key="1">
    <source>
        <dbReference type="EMBL" id="GIY21661.1"/>
    </source>
</evidence>
<accession>A0AAV4RLB3</accession>
<sequence>MTEKFRHIHDIACRDTFCTKKRRKKDPTYIALDHSEKMAVAYRARDSCSKLLVAHATYQFVLPQISLLMAVPFASAPRWKLGEIPPHF</sequence>
<evidence type="ECO:0000313" key="2">
    <source>
        <dbReference type="Proteomes" id="UP001054945"/>
    </source>
</evidence>
<comment type="caution">
    <text evidence="1">The sequence shown here is derived from an EMBL/GenBank/DDBJ whole genome shotgun (WGS) entry which is preliminary data.</text>
</comment>
<dbReference type="Proteomes" id="UP001054945">
    <property type="component" value="Unassembled WGS sequence"/>
</dbReference>
<proteinExistence type="predicted"/>
<name>A0AAV4RLB3_CAEEX</name>